<dbReference type="InterPro" id="IPR035952">
    <property type="entry name" value="Rhomboid-like_sf"/>
</dbReference>
<feature type="transmembrane region" description="Helical" evidence="5">
    <location>
        <begin position="247"/>
        <end position="267"/>
    </location>
</feature>
<evidence type="ECO:0000256" key="4">
    <source>
        <dbReference type="ARBA" id="ARBA00023136"/>
    </source>
</evidence>
<keyword evidence="2 5" id="KW-0812">Transmembrane</keyword>
<dbReference type="Proteomes" id="UP000614424">
    <property type="component" value="Unassembled WGS sequence"/>
</dbReference>
<dbReference type="Pfam" id="PF01694">
    <property type="entry name" value="Rhomboid"/>
    <property type="match status" value="1"/>
</dbReference>
<dbReference type="SUPFAM" id="SSF144091">
    <property type="entry name" value="Rhomboid-like"/>
    <property type="match status" value="1"/>
</dbReference>
<sequence>MGTANFLTETVAGWTANYQQAYLWSLVLHSAHIEHDLKPYDGGWNISVDEDMVGAAVGELEAYEYENQNWPPPKNEPESLLSFRKRHPPTVLLMGLLVLFFSQTGPWSSHGLWFQAGSVDSVRIKAHSEWWRLVTGLTLHADAVHLMGNVIIGGIIIHFLCKILGSGLGWFLVVLVGLSGNAMNIFIRDAAHLAVGFSTSVFGVVGLLSGLEMKRGFNVKAMLLPFGAGVSLLAMLGSEGARTDLGAHFWGLFCGIFLGFSLASFPSFLKWSATIPRQFFFFAIAAAIVVCSWWLALMRI</sequence>
<keyword evidence="7" id="KW-0378">Hydrolase</keyword>
<evidence type="ECO:0000313" key="8">
    <source>
        <dbReference type="Proteomes" id="UP000614424"/>
    </source>
</evidence>
<comment type="caution">
    <text evidence="7">The sequence shown here is derived from an EMBL/GenBank/DDBJ whole genome shotgun (WGS) entry which is preliminary data.</text>
</comment>
<proteinExistence type="predicted"/>
<feature type="domain" description="Peptidase S54 rhomboid" evidence="6">
    <location>
        <begin position="128"/>
        <end position="263"/>
    </location>
</feature>
<dbReference type="GO" id="GO:0016020">
    <property type="term" value="C:membrane"/>
    <property type="evidence" value="ECO:0007669"/>
    <property type="project" value="UniProtKB-SubCell"/>
</dbReference>
<evidence type="ECO:0000313" key="7">
    <source>
        <dbReference type="EMBL" id="MBC8317183.1"/>
    </source>
</evidence>
<dbReference type="GO" id="GO:0006508">
    <property type="term" value="P:proteolysis"/>
    <property type="evidence" value="ECO:0007669"/>
    <property type="project" value="UniProtKB-KW"/>
</dbReference>
<dbReference type="AlphaFoldDB" id="A0A8J6TFB9"/>
<reference evidence="7 8" key="1">
    <citation type="submission" date="2020-08" db="EMBL/GenBank/DDBJ databases">
        <title>Bridging the membrane lipid divide: bacteria of the FCB group superphylum have the potential to synthesize archaeal ether lipids.</title>
        <authorList>
            <person name="Villanueva L."/>
            <person name="Von Meijenfeldt F.A.B."/>
            <person name="Westbye A.B."/>
            <person name="Yadav S."/>
            <person name="Hopmans E.C."/>
            <person name="Dutilh B.E."/>
            <person name="Sinninghe Damste J.S."/>
        </authorList>
    </citation>
    <scope>NUCLEOTIDE SEQUENCE [LARGE SCALE GENOMIC DNA]</scope>
    <source>
        <strain evidence="7">NIOZ-UU47</strain>
    </source>
</reference>
<name>A0A8J6TFB9_9BACT</name>
<keyword evidence="7" id="KW-0645">Protease</keyword>
<evidence type="ECO:0000256" key="3">
    <source>
        <dbReference type="ARBA" id="ARBA00022989"/>
    </source>
</evidence>
<feature type="transmembrane region" description="Helical" evidence="5">
    <location>
        <begin position="223"/>
        <end position="241"/>
    </location>
</feature>
<evidence type="ECO:0000256" key="5">
    <source>
        <dbReference type="SAM" id="Phobius"/>
    </source>
</evidence>
<evidence type="ECO:0000259" key="6">
    <source>
        <dbReference type="Pfam" id="PF01694"/>
    </source>
</evidence>
<protein>
    <submittedName>
        <fullName evidence="7">Rhomboid family intramembrane serine protease</fullName>
    </submittedName>
</protein>
<feature type="transmembrane region" description="Helical" evidence="5">
    <location>
        <begin position="90"/>
        <end position="108"/>
    </location>
</feature>
<evidence type="ECO:0000256" key="1">
    <source>
        <dbReference type="ARBA" id="ARBA00004141"/>
    </source>
</evidence>
<feature type="transmembrane region" description="Helical" evidence="5">
    <location>
        <begin position="279"/>
        <end position="297"/>
    </location>
</feature>
<evidence type="ECO:0000256" key="2">
    <source>
        <dbReference type="ARBA" id="ARBA00022692"/>
    </source>
</evidence>
<keyword evidence="3 5" id="KW-1133">Transmembrane helix</keyword>
<dbReference type="EMBL" id="JACNJZ010000074">
    <property type="protein sequence ID" value="MBC8317183.1"/>
    <property type="molecule type" value="Genomic_DNA"/>
</dbReference>
<dbReference type="PANTHER" id="PTHR43066">
    <property type="entry name" value="RHOMBOID-RELATED PROTEIN"/>
    <property type="match status" value="1"/>
</dbReference>
<gene>
    <name evidence="7" type="ORF">H8E41_04705</name>
</gene>
<feature type="transmembrane region" description="Helical" evidence="5">
    <location>
        <begin position="193"/>
        <end position="211"/>
    </location>
</feature>
<dbReference type="PANTHER" id="PTHR43066:SF5">
    <property type="entry name" value="RHOMBOID-LIKE PROTEIN 11, CHLOROPLASTIC-RELATED"/>
    <property type="match status" value="1"/>
</dbReference>
<dbReference type="Gene3D" id="1.20.1540.10">
    <property type="entry name" value="Rhomboid-like"/>
    <property type="match status" value="1"/>
</dbReference>
<organism evidence="7 8">
    <name type="scientific">Candidatus Desulfobia pelagia</name>
    <dbReference type="NCBI Taxonomy" id="2841692"/>
    <lineage>
        <taxon>Bacteria</taxon>
        <taxon>Pseudomonadati</taxon>
        <taxon>Thermodesulfobacteriota</taxon>
        <taxon>Desulfobulbia</taxon>
        <taxon>Desulfobulbales</taxon>
        <taxon>Desulfobulbaceae</taxon>
        <taxon>Candidatus Desulfobia</taxon>
    </lineage>
</organism>
<dbReference type="InterPro" id="IPR022764">
    <property type="entry name" value="Peptidase_S54_rhomboid_dom"/>
</dbReference>
<dbReference type="GO" id="GO:0004252">
    <property type="term" value="F:serine-type endopeptidase activity"/>
    <property type="evidence" value="ECO:0007669"/>
    <property type="project" value="InterPro"/>
</dbReference>
<accession>A0A8J6TFB9</accession>
<keyword evidence="4 5" id="KW-0472">Membrane</keyword>
<comment type="subcellular location">
    <subcellularLocation>
        <location evidence="1">Membrane</location>
        <topology evidence="1">Multi-pass membrane protein</topology>
    </subcellularLocation>
</comment>